<reference evidence="3" key="1">
    <citation type="submission" date="2021-03" db="EMBL/GenBank/DDBJ databases">
        <authorList>
            <person name="Bekaert M."/>
        </authorList>
    </citation>
    <scope>NUCLEOTIDE SEQUENCE</scope>
</reference>
<evidence type="ECO:0000313" key="4">
    <source>
        <dbReference type="Proteomes" id="UP000683360"/>
    </source>
</evidence>
<organism evidence="3 4">
    <name type="scientific">Mytilus edulis</name>
    <name type="common">Blue mussel</name>
    <dbReference type="NCBI Taxonomy" id="6550"/>
    <lineage>
        <taxon>Eukaryota</taxon>
        <taxon>Metazoa</taxon>
        <taxon>Spiralia</taxon>
        <taxon>Lophotrochozoa</taxon>
        <taxon>Mollusca</taxon>
        <taxon>Bivalvia</taxon>
        <taxon>Autobranchia</taxon>
        <taxon>Pteriomorphia</taxon>
        <taxon>Mytilida</taxon>
        <taxon>Mytiloidea</taxon>
        <taxon>Mytilidae</taxon>
        <taxon>Mytilinae</taxon>
        <taxon>Mytilus</taxon>
    </lineage>
</organism>
<sequence>MAESGAALDAKGETANYKRINRLLQGMATSAVKEMFDKEFAPNKLQSTLKNYQSSLILKKLRDKGFINQYQFTLLFPKKGMPTSTDFDLTLMICLLRNLAEVDISDILPNAKDTSEAASLSRLKYYRNQVVHSQTFSLSDKEFKQYWDDITNAICILRGERYRDKCMELRYGPLDDNEKDIHLEIKKIAKSIREPNREEYFYWIEDTERYFPISAAIESITDAFKQNHFIKNLSISISSVNNPDMIYEHLALKTQINMQSNISDQRKVHVTGASQKEKKRKGIDDPQKRKKQIIQPKSSNYIECDDSQGNKTNLTKQIFVIDDFWEDILVDDSCYIIATCREEISKTSQFTSVGDISKFGEFNLSSNLKETMNDKIEIASCHMNPVTTQILFAEKQIQNVDRFHTLCFLYSHLLETENIAFFKNPNCVLEQEFQEIRTRSEPCYIGLALLTIYDGTLTKPLLDLKK</sequence>
<dbReference type="Proteomes" id="UP000683360">
    <property type="component" value="Unassembled WGS sequence"/>
</dbReference>
<dbReference type="InterPro" id="IPR041249">
    <property type="entry name" value="HEPN_DZIP3"/>
</dbReference>
<feature type="domain" description="DZIP3-like HEPN" evidence="2">
    <location>
        <begin position="42"/>
        <end position="179"/>
    </location>
</feature>
<evidence type="ECO:0000259" key="2">
    <source>
        <dbReference type="Pfam" id="PF18738"/>
    </source>
</evidence>
<feature type="region of interest" description="Disordered" evidence="1">
    <location>
        <begin position="263"/>
        <end position="291"/>
    </location>
</feature>
<gene>
    <name evidence="3" type="ORF">MEDL_53943</name>
</gene>
<evidence type="ECO:0000313" key="3">
    <source>
        <dbReference type="EMBL" id="CAG2241739.1"/>
    </source>
</evidence>
<protein>
    <recommendedName>
        <fullName evidence="2">DZIP3-like HEPN domain-containing protein</fullName>
    </recommendedName>
</protein>
<keyword evidence="4" id="KW-1185">Reference proteome</keyword>
<proteinExistence type="predicted"/>
<dbReference type="EMBL" id="CAJPWZ010002593">
    <property type="protein sequence ID" value="CAG2241739.1"/>
    <property type="molecule type" value="Genomic_DNA"/>
</dbReference>
<dbReference type="AlphaFoldDB" id="A0A8S3U7C2"/>
<dbReference type="Pfam" id="PF18738">
    <property type="entry name" value="HEPN_DZIP3"/>
    <property type="match status" value="1"/>
</dbReference>
<evidence type="ECO:0000256" key="1">
    <source>
        <dbReference type="SAM" id="MobiDB-lite"/>
    </source>
</evidence>
<comment type="caution">
    <text evidence="3">The sequence shown here is derived from an EMBL/GenBank/DDBJ whole genome shotgun (WGS) entry which is preliminary data.</text>
</comment>
<dbReference type="OrthoDB" id="6367890at2759"/>
<name>A0A8S3U7C2_MYTED</name>
<accession>A0A8S3U7C2</accession>